<feature type="compositionally biased region" description="Acidic residues" evidence="1">
    <location>
        <begin position="147"/>
        <end position="163"/>
    </location>
</feature>
<gene>
    <name evidence="2" type="ORF">GOMPHAMPRED_004568</name>
</gene>
<name>A0A8H3FRY9_9LECA</name>
<reference evidence="2" key="1">
    <citation type="submission" date="2021-03" db="EMBL/GenBank/DDBJ databases">
        <authorList>
            <person name="Tagirdzhanova G."/>
        </authorList>
    </citation>
    <scope>NUCLEOTIDE SEQUENCE</scope>
</reference>
<organism evidence="2 3">
    <name type="scientific">Gomphillus americanus</name>
    <dbReference type="NCBI Taxonomy" id="1940652"/>
    <lineage>
        <taxon>Eukaryota</taxon>
        <taxon>Fungi</taxon>
        <taxon>Dikarya</taxon>
        <taxon>Ascomycota</taxon>
        <taxon>Pezizomycotina</taxon>
        <taxon>Lecanoromycetes</taxon>
        <taxon>OSLEUM clade</taxon>
        <taxon>Ostropomycetidae</taxon>
        <taxon>Ostropales</taxon>
        <taxon>Graphidaceae</taxon>
        <taxon>Gomphilloideae</taxon>
        <taxon>Gomphillus</taxon>
    </lineage>
</organism>
<protein>
    <submittedName>
        <fullName evidence="2">Uncharacterized protein</fullName>
    </submittedName>
</protein>
<evidence type="ECO:0000313" key="3">
    <source>
        <dbReference type="Proteomes" id="UP000664169"/>
    </source>
</evidence>
<sequence length="163" mass="18549">MASPIPQPATFPSSDPQEDTLMPDQMNHPHSLLPPILASLTPAHPRSPKDQETFDHRKAEIMREFTLAQIQVLYEKETAKVLLMLEEDRRNNEEIKKEIEKLEKQQELERRIYSKMPGGKAKDKEDGEEKKIGSGITEQDALGKDGEEGEVLEDEEDVKMEGV</sequence>
<evidence type="ECO:0000256" key="1">
    <source>
        <dbReference type="SAM" id="MobiDB-lite"/>
    </source>
</evidence>
<feature type="compositionally biased region" description="Basic and acidic residues" evidence="1">
    <location>
        <begin position="120"/>
        <end position="132"/>
    </location>
</feature>
<evidence type="ECO:0000313" key="2">
    <source>
        <dbReference type="EMBL" id="CAF9927992.1"/>
    </source>
</evidence>
<dbReference type="EMBL" id="CAJPDQ010000028">
    <property type="protein sequence ID" value="CAF9927992.1"/>
    <property type="molecule type" value="Genomic_DNA"/>
</dbReference>
<keyword evidence="3" id="KW-1185">Reference proteome</keyword>
<comment type="caution">
    <text evidence="2">The sequence shown here is derived from an EMBL/GenBank/DDBJ whole genome shotgun (WGS) entry which is preliminary data.</text>
</comment>
<dbReference type="AlphaFoldDB" id="A0A8H3FRY9"/>
<accession>A0A8H3FRY9</accession>
<feature type="region of interest" description="Disordered" evidence="1">
    <location>
        <begin position="110"/>
        <end position="163"/>
    </location>
</feature>
<proteinExistence type="predicted"/>
<dbReference type="Proteomes" id="UP000664169">
    <property type="component" value="Unassembled WGS sequence"/>
</dbReference>
<feature type="region of interest" description="Disordered" evidence="1">
    <location>
        <begin position="1"/>
        <end position="53"/>
    </location>
</feature>